<keyword evidence="2" id="KW-0732">Signal</keyword>
<comment type="caution">
    <text evidence="3">The sequence shown here is derived from an EMBL/GenBank/DDBJ whole genome shotgun (WGS) entry which is preliminary data.</text>
</comment>
<feature type="transmembrane region" description="Helical" evidence="1">
    <location>
        <begin position="186"/>
        <end position="204"/>
    </location>
</feature>
<feature type="transmembrane region" description="Helical" evidence="1">
    <location>
        <begin position="147"/>
        <end position="170"/>
    </location>
</feature>
<evidence type="ECO:0000313" key="3">
    <source>
        <dbReference type="EMBL" id="PHJ24055.1"/>
    </source>
</evidence>
<dbReference type="VEuPathDB" id="ToxoDB:CSUI_002088"/>
<evidence type="ECO:0000256" key="2">
    <source>
        <dbReference type="SAM" id="SignalP"/>
    </source>
</evidence>
<evidence type="ECO:0000256" key="1">
    <source>
        <dbReference type="SAM" id="Phobius"/>
    </source>
</evidence>
<organism evidence="3 4">
    <name type="scientific">Cystoisospora suis</name>
    <dbReference type="NCBI Taxonomy" id="483139"/>
    <lineage>
        <taxon>Eukaryota</taxon>
        <taxon>Sar</taxon>
        <taxon>Alveolata</taxon>
        <taxon>Apicomplexa</taxon>
        <taxon>Conoidasida</taxon>
        <taxon>Coccidia</taxon>
        <taxon>Eucoccidiorida</taxon>
        <taxon>Eimeriorina</taxon>
        <taxon>Sarcocystidae</taxon>
        <taxon>Cystoisospora</taxon>
    </lineage>
</organism>
<reference evidence="3 4" key="1">
    <citation type="journal article" date="2017" name="Int. J. Parasitol.">
        <title>The genome of the protozoan parasite Cystoisospora suis and a reverse vaccinology approach to identify vaccine candidates.</title>
        <authorList>
            <person name="Palmieri N."/>
            <person name="Shrestha A."/>
            <person name="Ruttkowski B."/>
            <person name="Beck T."/>
            <person name="Vogl C."/>
            <person name="Tomley F."/>
            <person name="Blake D.P."/>
            <person name="Joachim A."/>
        </authorList>
    </citation>
    <scope>NUCLEOTIDE SEQUENCE [LARGE SCALE GENOMIC DNA]</scope>
    <source>
        <strain evidence="3 4">Wien I</strain>
    </source>
</reference>
<gene>
    <name evidence="3" type="ORF">CSUI_002088</name>
</gene>
<dbReference type="Proteomes" id="UP000221165">
    <property type="component" value="Unassembled WGS sequence"/>
</dbReference>
<feature type="transmembrane region" description="Helical" evidence="1">
    <location>
        <begin position="103"/>
        <end position="127"/>
    </location>
</feature>
<dbReference type="AlphaFoldDB" id="A0A2C6LA34"/>
<protein>
    <submittedName>
        <fullName evidence="3">Transmembrane protein</fullName>
    </submittedName>
</protein>
<proteinExistence type="predicted"/>
<dbReference type="RefSeq" id="XP_067925729.1">
    <property type="nucleotide sequence ID" value="XM_068062290.1"/>
</dbReference>
<feature type="chain" id="PRO_5012632308" evidence="2">
    <location>
        <begin position="42"/>
        <end position="262"/>
    </location>
</feature>
<dbReference type="GeneID" id="94425501"/>
<keyword evidence="1 3" id="KW-0812">Transmembrane</keyword>
<dbReference type="EMBL" id="MIGC01000875">
    <property type="protein sequence ID" value="PHJ24055.1"/>
    <property type="molecule type" value="Genomic_DNA"/>
</dbReference>
<accession>A0A2C6LA34</accession>
<feature type="signal peptide" evidence="2">
    <location>
        <begin position="1"/>
        <end position="41"/>
    </location>
</feature>
<sequence>MEGLIWCRYVRLSRYPRRMLVLVLFPLHCSLLQSTANKVEAKYGIFFVKPVPGWSTWWVPFQSTVCTIAQNATNVEAYSWQEAYKIAYGQINAADFCSDMFRLALVATTACFGVIGVGIALVIIITVSKMNGDPEFNSHGYFAHAKFAMIFVSCCLGAIVVAISSFMLLFSSSDFGGVVDLRVREGGLLTLCMTITLGLVIFAYKRDRALLSTKFEFEQLEWRAVDDPKEAYRAHMRYNMERLEAAKFGGLQSPQEMARQGE</sequence>
<dbReference type="OrthoDB" id="354294at2759"/>
<keyword evidence="1" id="KW-1133">Transmembrane helix</keyword>
<name>A0A2C6LA34_9APIC</name>
<evidence type="ECO:0000313" key="4">
    <source>
        <dbReference type="Proteomes" id="UP000221165"/>
    </source>
</evidence>
<keyword evidence="1" id="KW-0472">Membrane</keyword>
<keyword evidence="4" id="KW-1185">Reference proteome</keyword>